<dbReference type="Proteomes" id="UP001142055">
    <property type="component" value="Chromosome 2"/>
</dbReference>
<proteinExistence type="predicted"/>
<dbReference type="PANTHER" id="PTHR33964">
    <property type="entry name" value="RE45066P-RELATED"/>
    <property type="match status" value="1"/>
</dbReference>
<evidence type="ECO:0000313" key="2">
    <source>
        <dbReference type="EMBL" id="KAJ6219710.1"/>
    </source>
</evidence>
<sequence length="190" mass="21479">MKSSKILLKNLPLIGFLGFICLFGQTNGQCKTVDELDACAYKSAFLVNRNIPMPKTTEQLQSYCQDARESLGCLKDFSNTCVIGPPKMYLSKIYNAANKSLEDHCTNEDRSKEFLETLSCLDTDEKVERVRKCSDKHILMLEKVVDVEIGQRAGPMCCTFEAYKNCILDTVKEVCSEEDANYFLLTEPIQ</sequence>
<protein>
    <recommendedName>
        <fullName evidence="4">DUF19 domain-containing protein</fullName>
    </recommendedName>
</protein>
<comment type="caution">
    <text evidence="2">The sequence shown here is derived from an EMBL/GenBank/DDBJ whole genome shotgun (WGS) entry which is preliminary data.</text>
</comment>
<evidence type="ECO:0000313" key="3">
    <source>
        <dbReference type="Proteomes" id="UP001142055"/>
    </source>
</evidence>
<name>A0A9Q0M9P3_BLOTA</name>
<dbReference type="AlphaFoldDB" id="A0A9Q0M9P3"/>
<dbReference type="PANTHER" id="PTHR33964:SF1">
    <property type="entry name" value="RE45066P"/>
    <property type="match status" value="1"/>
</dbReference>
<feature type="chain" id="PRO_5040117442" description="DUF19 domain-containing protein" evidence="1">
    <location>
        <begin position="29"/>
        <end position="190"/>
    </location>
</feature>
<dbReference type="EMBL" id="JAPWDV010000002">
    <property type="protein sequence ID" value="KAJ6219710.1"/>
    <property type="molecule type" value="Genomic_DNA"/>
</dbReference>
<feature type="signal peptide" evidence="1">
    <location>
        <begin position="1"/>
        <end position="28"/>
    </location>
</feature>
<keyword evidence="3" id="KW-1185">Reference proteome</keyword>
<reference evidence="2" key="1">
    <citation type="submission" date="2022-12" db="EMBL/GenBank/DDBJ databases">
        <title>Genome assemblies of Blomia tropicalis.</title>
        <authorList>
            <person name="Cui Y."/>
        </authorList>
    </citation>
    <scope>NUCLEOTIDE SEQUENCE</scope>
    <source>
        <tissue evidence="2">Adult mites</tissue>
    </source>
</reference>
<evidence type="ECO:0000256" key="1">
    <source>
        <dbReference type="SAM" id="SignalP"/>
    </source>
</evidence>
<keyword evidence="1" id="KW-0732">Signal</keyword>
<evidence type="ECO:0008006" key="4">
    <source>
        <dbReference type="Google" id="ProtNLM"/>
    </source>
</evidence>
<accession>A0A9Q0M9P3</accession>
<gene>
    <name evidence="2" type="ORF">RDWZM_005522</name>
</gene>
<organism evidence="2 3">
    <name type="scientific">Blomia tropicalis</name>
    <name type="common">Mite</name>
    <dbReference type="NCBI Taxonomy" id="40697"/>
    <lineage>
        <taxon>Eukaryota</taxon>
        <taxon>Metazoa</taxon>
        <taxon>Ecdysozoa</taxon>
        <taxon>Arthropoda</taxon>
        <taxon>Chelicerata</taxon>
        <taxon>Arachnida</taxon>
        <taxon>Acari</taxon>
        <taxon>Acariformes</taxon>
        <taxon>Sarcoptiformes</taxon>
        <taxon>Astigmata</taxon>
        <taxon>Glycyphagoidea</taxon>
        <taxon>Echimyopodidae</taxon>
        <taxon>Blomia</taxon>
    </lineage>
</organism>